<dbReference type="EC" id="6.1.1.20" evidence="15"/>
<evidence type="ECO:0000256" key="14">
    <source>
        <dbReference type="ARBA" id="ARBA00049255"/>
    </source>
</evidence>
<reference evidence="16" key="2">
    <citation type="submission" date="2022-05" db="EMBL/GenBank/DDBJ databases">
        <authorList>
            <person name="Proctor A.L."/>
            <person name="Phillips G.J."/>
            <person name="Wannemuehler M.J."/>
        </authorList>
    </citation>
    <scope>NUCLEOTIDE SEQUENCE</scope>
    <source>
        <strain evidence="16">ASF457</strain>
    </source>
</reference>
<dbReference type="CDD" id="cd00769">
    <property type="entry name" value="PheRS_beta_core"/>
    <property type="match status" value="1"/>
</dbReference>
<dbReference type="PROSITE" id="PS51447">
    <property type="entry name" value="FDX_ACB"/>
    <property type="match status" value="1"/>
</dbReference>
<dbReference type="SUPFAM" id="SSF55681">
    <property type="entry name" value="Class II aaRS and biotin synthetases"/>
    <property type="match status" value="1"/>
</dbReference>
<keyword evidence="8 15" id="KW-0547">Nucleotide-binding</keyword>
<keyword evidence="5" id="KW-0820">tRNA-binding</keyword>
<dbReference type="CDD" id="cd02796">
    <property type="entry name" value="tRNA_bind_bactPheRS"/>
    <property type="match status" value="1"/>
</dbReference>
<dbReference type="Gene3D" id="3.30.930.10">
    <property type="entry name" value="Bira Bifunctional Protein, Domain 2"/>
    <property type="match status" value="1"/>
</dbReference>
<evidence type="ECO:0000256" key="5">
    <source>
        <dbReference type="ARBA" id="ARBA00022555"/>
    </source>
</evidence>
<evidence type="ECO:0000256" key="10">
    <source>
        <dbReference type="ARBA" id="ARBA00022842"/>
    </source>
</evidence>
<dbReference type="Proteomes" id="UP000017429">
    <property type="component" value="Chromosome"/>
</dbReference>
<dbReference type="SMART" id="SM00874">
    <property type="entry name" value="B5"/>
    <property type="match status" value="1"/>
</dbReference>
<keyword evidence="12 15" id="KW-0648">Protein biosynthesis</keyword>
<evidence type="ECO:0000256" key="1">
    <source>
        <dbReference type="ARBA" id="ARBA00004496"/>
    </source>
</evidence>
<organism evidence="16 17">
    <name type="scientific">Mucispirillum schaedleri ASF457</name>
    <dbReference type="NCBI Taxonomy" id="1379858"/>
    <lineage>
        <taxon>Bacteria</taxon>
        <taxon>Pseudomonadati</taxon>
        <taxon>Deferribacterota</taxon>
        <taxon>Deferribacteres</taxon>
        <taxon>Deferribacterales</taxon>
        <taxon>Mucispirillaceae</taxon>
        <taxon>Mucispirillum</taxon>
    </lineage>
</organism>
<keyword evidence="11" id="KW-0694">RNA-binding</keyword>
<dbReference type="InterPro" id="IPR036690">
    <property type="entry name" value="Fdx_antiC-bd_sf"/>
</dbReference>
<dbReference type="eggNOG" id="COG0072">
    <property type="taxonomic scope" value="Bacteria"/>
</dbReference>
<dbReference type="AlphaFoldDB" id="V2PZ36"/>
<keyword evidence="13 15" id="KW-0030">Aminoacyl-tRNA synthetase</keyword>
<evidence type="ECO:0000256" key="2">
    <source>
        <dbReference type="ARBA" id="ARBA00008653"/>
    </source>
</evidence>
<keyword evidence="9 15" id="KW-0067">ATP-binding</keyword>
<dbReference type="Pfam" id="PF17759">
    <property type="entry name" value="tRNA_synthFbeta"/>
    <property type="match status" value="1"/>
</dbReference>
<dbReference type="Pfam" id="PF03483">
    <property type="entry name" value="B3_4"/>
    <property type="match status" value="1"/>
</dbReference>
<evidence type="ECO:0000313" key="17">
    <source>
        <dbReference type="Proteomes" id="UP000017429"/>
    </source>
</evidence>
<dbReference type="FunFam" id="3.50.40.10:FF:000001">
    <property type="entry name" value="Phenylalanine--tRNA ligase beta subunit"/>
    <property type="match status" value="1"/>
</dbReference>
<comment type="cofactor">
    <cofactor evidence="15">
        <name>Mg(2+)</name>
        <dbReference type="ChEBI" id="CHEBI:18420"/>
    </cofactor>
    <text evidence="15">Binds 2 magnesium ions per tetramer.</text>
</comment>
<dbReference type="InterPro" id="IPR004532">
    <property type="entry name" value="Phe-tRNA-ligase_IIc_bsu_bact"/>
</dbReference>
<dbReference type="InterPro" id="IPR005121">
    <property type="entry name" value="Fdx_antiC-bd"/>
</dbReference>
<sequence>MNVSINWLKEYIDLNDKSVKEIADGLTLAGLEAEGFYEISALSNVVTAKVIKLEKHPNADKLRICIVTDGKENYQVVCGAPNVAAGQIVPFAKIGAVLGDIKIKEAKLRGVDSFGMICSERELGLTDEHNGIMVLPEDTPLGADINSIAGTGDTIVEFNATPNRPDWLSVIGIAREAAAVFQRPLKLPECSTAESSENVYDLIRVDIEEKEKCPIYFARIIKGVKIAPSPLWMQAKLRAAGVRPINNIVDVTNYILMEWGQPLHAFDIRNIDKSIIVRNAFDNEKITALDGKEYTLNKDMLVIADISKPLAIAGIMGGEYTSVMSDTDTVVLECAYFEPSVVRKTSKKLGLTSDSSYRYERGIDYGATEKLADYAANLIAEICGGKVLKGKVGSNNLKIEERNVTSSCSRINKLLGSNYNIEDMKNILNSLSIKTETDGDKLISHIPTFRNDVALECDIAEEVARIMGYDKISCTMPKMDNEIDIQSPKVRYSRTARNVLENLGYNEVLNFSFSGAEYLSIFDTNEEHFVKLLNPISQDMAWMRTYIFPSIIKNMQTNKNMGYSSIKLFELSNVYISNGKSNLAQEKLHLSLGVMGSYYDDTWINMPKLDTFYYLKGALDNVLCKFDMAAEYIRLEDCHFLHPGKSASVLINGKYAGFIGALHPDILEKLDIKNDCYVAEIDFSLLIDEAYNKNEASKSSMRYTKFSRYPSIQRDLALIVKSRVSAADLINTVKSISPIITDTVVFDVFEGKPINFGYKSIAIRITFTDIEKTLRDDDINPIIDNILKALEKEHGAVLR</sequence>
<name>V2PZ36_9BACT</name>
<dbReference type="InterPro" id="IPR005146">
    <property type="entry name" value="B3/B4_tRNA-bd"/>
</dbReference>
<evidence type="ECO:0000256" key="3">
    <source>
        <dbReference type="ARBA" id="ARBA00011209"/>
    </source>
</evidence>
<dbReference type="SUPFAM" id="SSF46955">
    <property type="entry name" value="Putative DNA-binding domain"/>
    <property type="match status" value="1"/>
</dbReference>
<keyword evidence="17" id="KW-1185">Reference proteome</keyword>
<comment type="subcellular location">
    <subcellularLocation>
        <location evidence="1 15">Cytoplasm</location>
    </subcellularLocation>
</comment>
<protein>
    <recommendedName>
        <fullName evidence="15">Phenylalanine--tRNA ligase beta subunit</fullName>
        <ecNumber evidence="15">6.1.1.20</ecNumber>
    </recommendedName>
    <alternativeName>
        <fullName evidence="15">Phenylalanyl-tRNA synthetase beta subunit</fullName>
        <shortName evidence="15">PheRS</shortName>
    </alternativeName>
</protein>
<dbReference type="Gene3D" id="3.30.56.10">
    <property type="match status" value="2"/>
</dbReference>
<proteinExistence type="inferred from homology"/>
<keyword evidence="4 15" id="KW-0963">Cytoplasm</keyword>
<dbReference type="GO" id="GO:0005524">
    <property type="term" value="F:ATP binding"/>
    <property type="evidence" value="ECO:0007669"/>
    <property type="project" value="UniProtKB-UniRule"/>
</dbReference>
<dbReference type="GO" id="GO:0009328">
    <property type="term" value="C:phenylalanine-tRNA ligase complex"/>
    <property type="evidence" value="ECO:0007669"/>
    <property type="project" value="TreeGrafter"/>
</dbReference>
<dbReference type="HAMAP" id="MF_00283">
    <property type="entry name" value="Phe_tRNA_synth_beta1"/>
    <property type="match status" value="1"/>
</dbReference>
<evidence type="ECO:0000256" key="4">
    <source>
        <dbReference type="ARBA" id="ARBA00022490"/>
    </source>
</evidence>
<gene>
    <name evidence="15 16" type="primary">pheT</name>
    <name evidence="16" type="ORF">N508_001771</name>
</gene>
<dbReference type="PANTHER" id="PTHR10947">
    <property type="entry name" value="PHENYLALANYL-TRNA SYNTHETASE BETA CHAIN AND LEUCINE-RICH REPEAT-CONTAINING PROTEIN 47"/>
    <property type="match status" value="1"/>
</dbReference>
<dbReference type="InterPro" id="IPR041616">
    <property type="entry name" value="PheRS_beta_core"/>
</dbReference>
<dbReference type="GO" id="GO:0000287">
    <property type="term" value="F:magnesium ion binding"/>
    <property type="evidence" value="ECO:0007669"/>
    <property type="project" value="UniProtKB-UniRule"/>
</dbReference>
<reference evidence="16" key="3">
    <citation type="submission" date="2022-06" db="EMBL/GenBank/DDBJ databases">
        <title>Resources to Facilitate Use of the Altered Schaedler Flora (ASF) Mouse Model to Study Microbiome Function.</title>
        <authorList>
            <person name="Proctor A."/>
            <person name="Parvinroo S."/>
            <person name="Richie T."/>
            <person name="Jia X."/>
            <person name="Lee S.T.M."/>
            <person name="Karp P.D."/>
            <person name="Paley S."/>
            <person name="Kostic A.D."/>
            <person name="Pierre J.F."/>
            <person name="Wannemuehler M.J."/>
            <person name="Phillips G.J."/>
        </authorList>
    </citation>
    <scope>NUCLEOTIDE SEQUENCE</scope>
    <source>
        <strain evidence="16">ASF457</strain>
    </source>
</reference>
<feature type="binding site" evidence="15">
    <location>
        <position position="461"/>
    </location>
    <ligand>
        <name>Mg(2+)</name>
        <dbReference type="ChEBI" id="CHEBI:18420"/>
        <note>shared with alpha subunit</note>
    </ligand>
</feature>
<evidence type="ECO:0000256" key="9">
    <source>
        <dbReference type="ARBA" id="ARBA00022840"/>
    </source>
</evidence>
<comment type="similarity">
    <text evidence="2 15">Belongs to the phenylalanyl-tRNA synthetase beta subunit family. Type 1 subfamily.</text>
</comment>
<dbReference type="Gene3D" id="3.30.70.380">
    <property type="entry name" value="Ferrodoxin-fold anticodon-binding domain"/>
    <property type="match status" value="1"/>
</dbReference>
<feature type="binding site" evidence="15">
    <location>
        <position position="458"/>
    </location>
    <ligand>
        <name>Mg(2+)</name>
        <dbReference type="ChEBI" id="CHEBI:18420"/>
        <note>shared with alpha subunit</note>
    </ligand>
</feature>
<dbReference type="NCBIfam" id="NF045760">
    <property type="entry name" value="YtpR"/>
    <property type="match status" value="1"/>
</dbReference>
<dbReference type="InterPro" id="IPR020825">
    <property type="entry name" value="Phe-tRNA_synthase-like_B3/B4"/>
</dbReference>
<dbReference type="GO" id="GO:0004826">
    <property type="term" value="F:phenylalanine-tRNA ligase activity"/>
    <property type="evidence" value="ECO:0007669"/>
    <property type="project" value="UniProtKB-UniRule"/>
</dbReference>
<dbReference type="EMBL" id="CP097562">
    <property type="protein sequence ID" value="USF24682.1"/>
    <property type="molecule type" value="Genomic_DNA"/>
</dbReference>
<dbReference type="Pfam" id="PF01588">
    <property type="entry name" value="tRNA_bind"/>
    <property type="match status" value="1"/>
</dbReference>
<dbReference type="InterPro" id="IPR009061">
    <property type="entry name" value="DNA-bd_dom_put_sf"/>
</dbReference>
<accession>V2PZ36</accession>
<dbReference type="InterPro" id="IPR012340">
    <property type="entry name" value="NA-bd_OB-fold"/>
</dbReference>
<evidence type="ECO:0000256" key="13">
    <source>
        <dbReference type="ARBA" id="ARBA00023146"/>
    </source>
</evidence>
<comment type="catalytic activity">
    <reaction evidence="14 15">
        <text>tRNA(Phe) + L-phenylalanine + ATP = L-phenylalanyl-tRNA(Phe) + AMP + diphosphate + H(+)</text>
        <dbReference type="Rhea" id="RHEA:19413"/>
        <dbReference type="Rhea" id="RHEA-COMP:9668"/>
        <dbReference type="Rhea" id="RHEA-COMP:9699"/>
        <dbReference type="ChEBI" id="CHEBI:15378"/>
        <dbReference type="ChEBI" id="CHEBI:30616"/>
        <dbReference type="ChEBI" id="CHEBI:33019"/>
        <dbReference type="ChEBI" id="CHEBI:58095"/>
        <dbReference type="ChEBI" id="CHEBI:78442"/>
        <dbReference type="ChEBI" id="CHEBI:78531"/>
        <dbReference type="ChEBI" id="CHEBI:456215"/>
        <dbReference type="EC" id="6.1.1.20"/>
    </reaction>
</comment>
<dbReference type="GO" id="GO:0006432">
    <property type="term" value="P:phenylalanyl-tRNA aminoacylation"/>
    <property type="evidence" value="ECO:0007669"/>
    <property type="project" value="UniProtKB-UniRule"/>
</dbReference>
<dbReference type="SMART" id="SM00896">
    <property type="entry name" value="FDX-ACB"/>
    <property type="match status" value="1"/>
</dbReference>
<dbReference type="NCBIfam" id="TIGR00472">
    <property type="entry name" value="pheT_bact"/>
    <property type="match status" value="1"/>
</dbReference>
<evidence type="ECO:0000256" key="8">
    <source>
        <dbReference type="ARBA" id="ARBA00022741"/>
    </source>
</evidence>
<evidence type="ECO:0000256" key="12">
    <source>
        <dbReference type="ARBA" id="ARBA00022917"/>
    </source>
</evidence>
<dbReference type="RefSeq" id="WP_023276052.1">
    <property type="nucleotide sequence ID" value="NZ_CP097562.1"/>
</dbReference>
<evidence type="ECO:0000256" key="15">
    <source>
        <dbReference type="HAMAP-Rule" id="MF_00283"/>
    </source>
</evidence>
<evidence type="ECO:0000256" key="11">
    <source>
        <dbReference type="ARBA" id="ARBA00022884"/>
    </source>
</evidence>
<dbReference type="FunFam" id="2.40.50.140:FF:000045">
    <property type="entry name" value="Phenylalanine--tRNA ligase beta subunit"/>
    <property type="match status" value="1"/>
</dbReference>
<dbReference type="KEGG" id="msch:N508_001771"/>
<evidence type="ECO:0000313" key="16">
    <source>
        <dbReference type="EMBL" id="USF24682.1"/>
    </source>
</evidence>
<feature type="binding site" evidence="15">
    <location>
        <position position="452"/>
    </location>
    <ligand>
        <name>Mg(2+)</name>
        <dbReference type="ChEBI" id="CHEBI:18420"/>
        <note>shared with alpha subunit</note>
    </ligand>
</feature>
<keyword evidence="10 15" id="KW-0460">Magnesium</keyword>
<dbReference type="InterPro" id="IPR002547">
    <property type="entry name" value="tRNA-bd_dom"/>
</dbReference>
<dbReference type="SUPFAM" id="SSF56037">
    <property type="entry name" value="PheT/TilS domain"/>
    <property type="match status" value="1"/>
</dbReference>
<dbReference type="Pfam" id="PF03484">
    <property type="entry name" value="B5"/>
    <property type="match status" value="1"/>
</dbReference>
<reference evidence="16" key="1">
    <citation type="journal article" date="2014" name="Genome Announc.">
        <title>Draft genome sequences of the altered schaedler flora, a defined bacterial community from gnotobiotic mice.</title>
        <authorList>
            <person name="Wannemuehler M.J."/>
            <person name="Overstreet A.M."/>
            <person name="Ward D.V."/>
            <person name="Phillips G.J."/>
        </authorList>
    </citation>
    <scope>NUCLEOTIDE SEQUENCE</scope>
    <source>
        <strain evidence="16">ASF457</strain>
    </source>
</reference>
<feature type="binding site" evidence="15">
    <location>
        <position position="462"/>
    </location>
    <ligand>
        <name>Mg(2+)</name>
        <dbReference type="ChEBI" id="CHEBI:18420"/>
        <note>shared with alpha subunit</note>
    </ligand>
</feature>
<dbReference type="Gene3D" id="2.40.50.140">
    <property type="entry name" value="Nucleic acid-binding proteins"/>
    <property type="match status" value="1"/>
</dbReference>
<keyword evidence="6 15" id="KW-0436">Ligase</keyword>
<dbReference type="PANTHER" id="PTHR10947:SF0">
    <property type="entry name" value="PHENYLALANINE--TRNA LIGASE BETA SUBUNIT"/>
    <property type="match status" value="1"/>
</dbReference>
<comment type="subunit">
    <text evidence="3 15">Tetramer of two alpha and two beta subunits.</text>
</comment>
<dbReference type="SUPFAM" id="SSF50249">
    <property type="entry name" value="Nucleic acid-binding proteins"/>
    <property type="match status" value="1"/>
</dbReference>
<dbReference type="SUPFAM" id="SSF54991">
    <property type="entry name" value="Anticodon-binding domain of PheRS"/>
    <property type="match status" value="1"/>
</dbReference>
<dbReference type="InterPro" id="IPR033714">
    <property type="entry name" value="tRNA_bind_bactPheRS"/>
</dbReference>
<keyword evidence="7 15" id="KW-0479">Metal-binding</keyword>
<dbReference type="PROSITE" id="PS50886">
    <property type="entry name" value="TRBD"/>
    <property type="match status" value="1"/>
</dbReference>
<dbReference type="OrthoDB" id="9805455at2"/>
<dbReference type="InterPro" id="IPR045060">
    <property type="entry name" value="Phe-tRNA-ligase_IIc_bsu"/>
</dbReference>
<dbReference type="Gene3D" id="3.50.40.10">
    <property type="entry name" value="Phenylalanyl-trna Synthetase, Chain B, domain 3"/>
    <property type="match status" value="1"/>
</dbReference>
<dbReference type="Pfam" id="PF03147">
    <property type="entry name" value="FDX-ACB"/>
    <property type="match status" value="1"/>
</dbReference>
<dbReference type="GO" id="GO:0000049">
    <property type="term" value="F:tRNA binding"/>
    <property type="evidence" value="ECO:0007669"/>
    <property type="project" value="UniProtKB-UniRule"/>
</dbReference>
<evidence type="ECO:0000256" key="7">
    <source>
        <dbReference type="ARBA" id="ARBA00022723"/>
    </source>
</evidence>
<dbReference type="PROSITE" id="PS51483">
    <property type="entry name" value="B5"/>
    <property type="match status" value="1"/>
</dbReference>
<dbReference type="InterPro" id="IPR005147">
    <property type="entry name" value="tRNA_synthase_B5-dom"/>
</dbReference>
<dbReference type="InterPro" id="IPR045864">
    <property type="entry name" value="aa-tRNA-synth_II/BPL/LPL"/>
</dbReference>
<dbReference type="SMART" id="SM00873">
    <property type="entry name" value="B3_4"/>
    <property type="match status" value="1"/>
</dbReference>
<evidence type="ECO:0000256" key="6">
    <source>
        <dbReference type="ARBA" id="ARBA00022598"/>
    </source>
</evidence>